<keyword evidence="2" id="KW-1185">Reference proteome</keyword>
<dbReference type="InterPro" id="IPR027897">
    <property type="entry name" value="DUF4559"/>
</dbReference>
<dbReference type="Pfam" id="PF15112">
    <property type="entry name" value="DUF4559"/>
    <property type="match status" value="1"/>
</dbReference>
<protein>
    <submittedName>
        <fullName evidence="1">Uncharacterized protein</fullName>
    </submittedName>
</protein>
<dbReference type="Proteomes" id="UP000828390">
    <property type="component" value="Unassembled WGS sequence"/>
</dbReference>
<evidence type="ECO:0000313" key="1">
    <source>
        <dbReference type="EMBL" id="KAH3786144.1"/>
    </source>
</evidence>
<proteinExistence type="predicted"/>
<gene>
    <name evidence="1" type="ORF">DPMN_164247</name>
</gene>
<dbReference type="EMBL" id="JAIWYP010000008">
    <property type="protein sequence ID" value="KAH3786144.1"/>
    <property type="molecule type" value="Genomic_DNA"/>
</dbReference>
<comment type="caution">
    <text evidence="1">The sequence shown here is derived from an EMBL/GenBank/DDBJ whole genome shotgun (WGS) entry which is preliminary data.</text>
</comment>
<accession>A0A9D4ESJ8</accession>
<sequence length="148" mass="17156">MASFTHVFTDGETPNWFKAFIALNITKERLENFVDREIQNVHATVGRSCELCLTENLLKCPTKGICKNTMNCNFHNTQLKKPRSCASSICEQILKNITSQHRYSGLPGKNTKAEPWTSNHWEIAKCFFQCDICSRNRFQRSIKYLFEL</sequence>
<evidence type="ECO:0000313" key="2">
    <source>
        <dbReference type="Proteomes" id="UP000828390"/>
    </source>
</evidence>
<dbReference type="AlphaFoldDB" id="A0A9D4ESJ8"/>
<reference evidence="1" key="2">
    <citation type="submission" date="2020-11" db="EMBL/GenBank/DDBJ databases">
        <authorList>
            <person name="McCartney M.A."/>
            <person name="Auch B."/>
            <person name="Kono T."/>
            <person name="Mallez S."/>
            <person name="Becker A."/>
            <person name="Gohl D.M."/>
            <person name="Silverstein K.A.T."/>
            <person name="Koren S."/>
            <person name="Bechman K.B."/>
            <person name="Herman A."/>
            <person name="Abrahante J.E."/>
            <person name="Garbe J."/>
        </authorList>
    </citation>
    <scope>NUCLEOTIDE SEQUENCE</scope>
    <source>
        <strain evidence="1">Duluth1</strain>
        <tissue evidence="1">Whole animal</tissue>
    </source>
</reference>
<reference evidence="1" key="1">
    <citation type="journal article" date="2019" name="bioRxiv">
        <title>The Genome of the Zebra Mussel, Dreissena polymorpha: A Resource for Invasive Species Research.</title>
        <authorList>
            <person name="McCartney M.A."/>
            <person name="Auch B."/>
            <person name="Kono T."/>
            <person name="Mallez S."/>
            <person name="Zhang Y."/>
            <person name="Obille A."/>
            <person name="Becker A."/>
            <person name="Abrahante J.E."/>
            <person name="Garbe J."/>
            <person name="Badalamenti J.P."/>
            <person name="Herman A."/>
            <person name="Mangelson H."/>
            <person name="Liachko I."/>
            <person name="Sullivan S."/>
            <person name="Sone E.D."/>
            <person name="Koren S."/>
            <person name="Silverstein K.A.T."/>
            <person name="Beckman K.B."/>
            <person name="Gohl D.M."/>
        </authorList>
    </citation>
    <scope>NUCLEOTIDE SEQUENCE</scope>
    <source>
        <strain evidence="1">Duluth1</strain>
        <tissue evidence="1">Whole animal</tissue>
    </source>
</reference>
<organism evidence="1 2">
    <name type="scientific">Dreissena polymorpha</name>
    <name type="common">Zebra mussel</name>
    <name type="synonym">Mytilus polymorpha</name>
    <dbReference type="NCBI Taxonomy" id="45954"/>
    <lineage>
        <taxon>Eukaryota</taxon>
        <taxon>Metazoa</taxon>
        <taxon>Spiralia</taxon>
        <taxon>Lophotrochozoa</taxon>
        <taxon>Mollusca</taxon>
        <taxon>Bivalvia</taxon>
        <taxon>Autobranchia</taxon>
        <taxon>Heteroconchia</taxon>
        <taxon>Euheterodonta</taxon>
        <taxon>Imparidentia</taxon>
        <taxon>Neoheterodontei</taxon>
        <taxon>Myida</taxon>
        <taxon>Dreissenoidea</taxon>
        <taxon>Dreissenidae</taxon>
        <taxon>Dreissena</taxon>
    </lineage>
</organism>
<name>A0A9D4ESJ8_DREPO</name>